<evidence type="ECO:0000313" key="1">
    <source>
        <dbReference type="EMBL" id="KAA6306344.1"/>
    </source>
</evidence>
<gene>
    <name evidence="1" type="ORF">EZS27_042000</name>
</gene>
<proteinExistence type="predicted"/>
<protein>
    <submittedName>
        <fullName evidence="1">Uncharacterized protein</fullName>
    </submittedName>
</protein>
<accession>A0A5J4PCI0</accession>
<name>A0A5J4PCI0_9ZZZZ</name>
<sequence>MEAGKNVLFNFASKKTASMAKFYDTSHWYEKSHFQTTGTRNKCVVSNPKDNCDYYFKTSLKKGEKDYKPEFWSEIIASEVGNLLGFKVLKYDIALHDREIGCISKPVVH</sequence>
<reference evidence="1" key="1">
    <citation type="submission" date="2019-03" db="EMBL/GenBank/DDBJ databases">
        <title>Single cell metagenomics reveals metabolic interactions within the superorganism composed of flagellate Streblomastix strix and complex community of Bacteroidetes bacteria on its surface.</title>
        <authorList>
            <person name="Treitli S.C."/>
            <person name="Kolisko M."/>
            <person name="Husnik F."/>
            <person name="Keeling P."/>
            <person name="Hampl V."/>
        </authorList>
    </citation>
    <scope>NUCLEOTIDE SEQUENCE</scope>
    <source>
        <strain evidence="1">STM</strain>
    </source>
</reference>
<dbReference type="EMBL" id="SNRY01009988">
    <property type="protein sequence ID" value="KAA6306344.1"/>
    <property type="molecule type" value="Genomic_DNA"/>
</dbReference>
<comment type="caution">
    <text evidence="1">The sequence shown here is derived from an EMBL/GenBank/DDBJ whole genome shotgun (WGS) entry which is preliminary data.</text>
</comment>
<organism evidence="1">
    <name type="scientific">termite gut metagenome</name>
    <dbReference type="NCBI Taxonomy" id="433724"/>
    <lineage>
        <taxon>unclassified sequences</taxon>
        <taxon>metagenomes</taxon>
        <taxon>organismal metagenomes</taxon>
    </lineage>
</organism>
<dbReference type="AlphaFoldDB" id="A0A5J4PCI0"/>